<evidence type="ECO:0000313" key="5">
    <source>
        <dbReference type="Proteomes" id="UP000472276"/>
    </source>
</evidence>
<dbReference type="PROSITE" id="PS50835">
    <property type="entry name" value="IG_LIKE"/>
    <property type="match status" value="1"/>
</dbReference>
<dbReference type="Gene3D" id="2.60.40.10">
    <property type="entry name" value="Immunoglobulins"/>
    <property type="match status" value="1"/>
</dbReference>
<dbReference type="InterPro" id="IPR050413">
    <property type="entry name" value="TCR_beta_variable"/>
</dbReference>
<dbReference type="PANTHER" id="PTHR23268">
    <property type="entry name" value="T-CELL RECEPTOR BETA CHAIN"/>
    <property type="match status" value="1"/>
</dbReference>
<dbReference type="InterPro" id="IPR007110">
    <property type="entry name" value="Ig-like_dom"/>
</dbReference>
<dbReference type="Pfam" id="PF07686">
    <property type="entry name" value="V-set"/>
    <property type="match status" value="1"/>
</dbReference>
<dbReference type="InterPro" id="IPR036179">
    <property type="entry name" value="Ig-like_dom_sf"/>
</dbReference>
<sequence length="124" mass="14094">SHPEHLYADYSFSLFLGVCLGVKVSQTPVEVFRRPGEKVQLVCSHEKTDYPLMQWYQKSPGDQALKRIGHLYYNNKEHEEVFKTHFNISGDLSGEKAKSASLFIVDLKAPEHSAVYYCAASFAH</sequence>
<feature type="domain" description="Ig-like" evidence="3">
    <location>
        <begin position="22"/>
        <end position="124"/>
    </location>
</feature>
<dbReference type="InterPro" id="IPR013106">
    <property type="entry name" value="Ig_V-set"/>
</dbReference>
<reference evidence="4" key="3">
    <citation type="submission" date="2025-09" db="UniProtKB">
        <authorList>
            <consortium name="Ensembl"/>
        </authorList>
    </citation>
    <scope>IDENTIFICATION</scope>
</reference>
<evidence type="ECO:0000313" key="4">
    <source>
        <dbReference type="Ensembl" id="ENSOABP00000074757.1"/>
    </source>
</evidence>
<dbReference type="InterPro" id="IPR013783">
    <property type="entry name" value="Ig-like_fold"/>
</dbReference>
<reference evidence="5" key="1">
    <citation type="submission" date="2020-03" db="EMBL/GenBank/DDBJ databases">
        <title>Evolution of repeat sequences and sex chromosomes of tilapia species revealed by chromosome-level genomes.</title>
        <authorList>
            <person name="Xu L."/>
            <person name="Tao W."/>
            <person name="Wang D."/>
            <person name="Zhou Q."/>
        </authorList>
    </citation>
    <scope>NUCLEOTIDE SEQUENCE [LARGE SCALE GENOMIC DNA]</scope>
    <source>
        <strain evidence="5">Israel</strain>
    </source>
</reference>
<proteinExistence type="predicted"/>
<name>A0AAZ1Y4F8_OREAU</name>
<dbReference type="Ensembl" id="ENSOABT00000072821.1">
    <property type="protein sequence ID" value="ENSOABP00000074757.1"/>
    <property type="gene ID" value="ENSOABG00000035250.1"/>
</dbReference>
<dbReference type="GO" id="GO:0005886">
    <property type="term" value="C:plasma membrane"/>
    <property type="evidence" value="ECO:0007669"/>
    <property type="project" value="TreeGrafter"/>
</dbReference>
<dbReference type="SUPFAM" id="SSF48726">
    <property type="entry name" value="Immunoglobulin"/>
    <property type="match status" value="1"/>
</dbReference>
<dbReference type="Proteomes" id="UP000472276">
    <property type="component" value="Unassembled WGS sequence"/>
</dbReference>
<protein>
    <recommendedName>
        <fullName evidence="3">Ig-like domain-containing protein</fullName>
    </recommendedName>
</protein>
<reference evidence="4" key="2">
    <citation type="submission" date="2025-08" db="UniProtKB">
        <authorList>
            <consortium name="Ensembl"/>
        </authorList>
    </citation>
    <scope>IDENTIFICATION</scope>
</reference>
<dbReference type="PANTHER" id="PTHR23268:SF102">
    <property type="entry name" value="IMMUNOGLOBULIN V-SET DOMAIN-CONTAINING PROTEIN"/>
    <property type="match status" value="1"/>
</dbReference>
<keyword evidence="2" id="KW-0391">Immunity</keyword>
<keyword evidence="5" id="KW-1185">Reference proteome</keyword>
<evidence type="ECO:0000259" key="3">
    <source>
        <dbReference type="PROSITE" id="PS50835"/>
    </source>
</evidence>
<evidence type="ECO:0000256" key="2">
    <source>
        <dbReference type="ARBA" id="ARBA00022859"/>
    </source>
</evidence>
<dbReference type="AlphaFoldDB" id="A0AAZ1Y4F8"/>
<dbReference type="GO" id="GO:0007166">
    <property type="term" value="P:cell surface receptor signaling pathway"/>
    <property type="evidence" value="ECO:0007669"/>
    <property type="project" value="TreeGrafter"/>
</dbReference>
<keyword evidence="1" id="KW-0732">Signal</keyword>
<accession>A0AAZ1Y4F8</accession>
<organism evidence="4 5">
    <name type="scientific">Oreochromis aureus</name>
    <name type="common">Israeli tilapia</name>
    <name type="synonym">Chromis aureus</name>
    <dbReference type="NCBI Taxonomy" id="47969"/>
    <lineage>
        <taxon>Eukaryota</taxon>
        <taxon>Metazoa</taxon>
        <taxon>Chordata</taxon>
        <taxon>Craniata</taxon>
        <taxon>Vertebrata</taxon>
        <taxon>Euteleostomi</taxon>
        <taxon>Actinopterygii</taxon>
        <taxon>Neopterygii</taxon>
        <taxon>Teleostei</taxon>
        <taxon>Neoteleostei</taxon>
        <taxon>Acanthomorphata</taxon>
        <taxon>Ovalentaria</taxon>
        <taxon>Cichlomorphae</taxon>
        <taxon>Cichliformes</taxon>
        <taxon>Cichlidae</taxon>
        <taxon>African cichlids</taxon>
        <taxon>Pseudocrenilabrinae</taxon>
        <taxon>Oreochromini</taxon>
        <taxon>Oreochromis</taxon>
    </lineage>
</organism>
<dbReference type="GO" id="GO:0002376">
    <property type="term" value="P:immune system process"/>
    <property type="evidence" value="ECO:0007669"/>
    <property type="project" value="UniProtKB-KW"/>
</dbReference>
<evidence type="ECO:0000256" key="1">
    <source>
        <dbReference type="ARBA" id="ARBA00022729"/>
    </source>
</evidence>